<feature type="region of interest" description="Disordered" evidence="1">
    <location>
        <begin position="102"/>
        <end position="128"/>
    </location>
</feature>
<evidence type="ECO:0000313" key="3">
    <source>
        <dbReference type="Proteomes" id="UP000005238"/>
    </source>
</evidence>
<dbReference type="HOGENOM" id="CLU_1963939_0_0_1"/>
<sequence>MKKLLRSALVECSHFKPTTHNAATAEQLEVREYHNRQTVKTRPQMPQPLVLSSRGLIIRELGAQAQAQIGRKKKEAAYQENLAPKSDVETLEVTPDSGYLGAAQYKYDPDTDRAPGGTRKADEREFTL</sequence>
<dbReference type="Proteomes" id="UP000005238">
    <property type="component" value="Unassembled WGS sequence"/>
</dbReference>
<name>H3GUE7_PHYRM</name>
<dbReference type="AlphaFoldDB" id="H3GUE7"/>
<feature type="compositionally biased region" description="Basic and acidic residues" evidence="1">
    <location>
        <begin position="107"/>
        <end position="128"/>
    </location>
</feature>
<dbReference type="VEuPathDB" id="FungiDB:KRP22_8609"/>
<dbReference type="EnsemblProtists" id="Phyra80842">
    <property type="protein sequence ID" value="Phyra80842"/>
    <property type="gene ID" value="Phyra80842"/>
</dbReference>
<evidence type="ECO:0000313" key="2">
    <source>
        <dbReference type="EnsemblProtists" id="Phyra80842"/>
    </source>
</evidence>
<evidence type="ECO:0000256" key="1">
    <source>
        <dbReference type="SAM" id="MobiDB-lite"/>
    </source>
</evidence>
<dbReference type="InParanoid" id="H3GUE7"/>
<dbReference type="VEuPathDB" id="FungiDB:KRP23_11470"/>
<organism evidence="2 3">
    <name type="scientific">Phytophthora ramorum</name>
    <name type="common">Sudden oak death agent</name>
    <dbReference type="NCBI Taxonomy" id="164328"/>
    <lineage>
        <taxon>Eukaryota</taxon>
        <taxon>Sar</taxon>
        <taxon>Stramenopiles</taxon>
        <taxon>Oomycota</taxon>
        <taxon>Peronosporomycetes</taxon>
        <taxon>Peronosporales</taxon>
        <taxon>Peronosporaceae</taxon>
        <taxon>Phytophthora</taxon>
    </lineage>
</organism>
<dbReference type="EMBL" id="DS566050">
    <property type="status" value="NOT_ANNOTATED_CDS"/>
    <property type="molecule type" value="Genomic_DNA"/>
</dbReference>
<reference evidence="2" key="2">
    <citation type="submission" date="2015-06" db="UniProtKB">
        <authorList>
            <consortium name="EnsemblProtists"/>
        </authorList>
    </citation>
    <scope>IDENTIFICATION</scope>
    <source>
        <strain evidence="2">Pr102</strain>
    </source>
</reference>
<reference evidence="3" key="1">
    <citation type="journal article" date="2006" name="Science">
        <title>Phytophthora genome sequences uncover evolutionary origins and mechanisms of pathogenesis.</title>
        <authorList>
            <person name="Tyler B.M."/>
            <person name="Tripathy S."/>
            <person name="Zhang X."/>
            <person name="Dehal P."/>
            <person name="Jiang R.H."/>
            <person name="Aerts A."/>
            <person name="Arredondo F.D."/>
            <person name="Baxter L."/>
            <person name="Bensasson D."/>
            <person name="Beynon J.L."/>
            <person name="Chapman J."/>
            <person name="Damasceno C.M."/>
            <person name="Dorrance A.E."/>
            <person name="Dou D."/>
            <person name="Dickerman A.W."/>
            <person name="Dubchak I.L."/>
            <person name="Garbelotto M."/>
            <person name="Gijzen M."/>
            <person name="Gordon S.G."/>
            <person name="Govers F."/>
            <person name="Grunwald N.J."/>
            <person name="Huang W."/>
            <person name="Ivors K.L."/>
            <person name="Jones R.W."/>
            <person name="Kamoun S."/>
            <person name="Krampis K."/>
            <person name="Lamour K.H."/>
            <person name="Lee M.K."/>
            <person name="McDonald W.H."/>
            <person name="Medina M."/>
            <person name="Meijer H.J."/>
            <person name="Nordberg E.K."/>
            <person name="Maclean D.J."/>
            <person name="Ospina-Giraldo M.D."/>
            <person name="Morris P.F."/>
            <person name="Phuntumart V."/>
            <person name="Putnam N.H."/>
            <person name="Rash S."/>
            <person name="Rose J.K."/>
            <person name="Sakihama Y."/>
            <person name="Salamov A.A."/>
            <person name="Savidor A."/>
            <person name="Scheuring C.F."/>
            <person name="Smith B.M."/>
            <person name="Sobral B.W."/>
            <person name="Terry A."/>
            <person name="Torto-Alalibo T.A."/>
            <person name="Win J."/>
            <person name="Xu Z."/>
            <person name="Zhang H."/>
            <person name="Grigoriev I.V."/>
            <person name="Rokhsar D.S."/>
            <person name="Boore J.L."/>
        </authorList>
    </citation>
    <scope>NUCLEOTIDE SEQUENCE [LARGE SCALE GENOMIC DNA]</scope>
    <source>
        <strain evidence="3">Pr102</strain>
    </source>
</reference>
<protein>
    <submittedName>
        <fullName evidence="2">Uncharacterized protein</fullName>
    </submittedName>
</protein>
<keyword evidence="3" id="KW-1185">Reference proteome</keyword>
<accession>H3GUE7</accession>
<proteinExistence type="predicted"/>